<dbReference type="FunFam" id="1.10.287.950:FF:000001">
    <property type="entry name" value="Methyl-accepting chemotaxis sensory transducer"/>
    <property type="match status" value="1"/>
</dbReference>
<evidence type="ECO:0000256" key="5">
    <source>
        <dbReference type="SAM" id="Coils"/>
    </source>
</evidence>
<dbReference type="InterPro" id="IPR013655">
    <property type="entry name" value="PAS_fold_3"/>
</dbReference>
<dbReference type="AlphaFoldDB" id="A0AA86JKB7"/>
<keyword evidence="2 4" id="KW-0807">Transducer</keyword>
<feature type="domain" description="HAMP" evidence="10">
    <location>
        <begin position="221"/>
        <end position="266"/>
    </location>
</feature>
<dbReference type="KEGG" id="lto:RGQ30_15630"/>
<feature type="transmembrane region" description="Helical" evidence="7">
    <location>
        <begin position="193"/>
        <end position="212"/>
    </location>
</feature>
<keyword evidence="7" id="KW-0812">Transmembrane</keyword>
<dbReference type="PROSITE" id="PS50112">
    <property type="entry name" value="PAS"/>
    <property type="match status" value="1"/>
</dbReference>
<dbReference type="SUPFAM" id="SSF55785">
    <property type="entry name" value="PYP-like sensor domain (PAS domain)"/>
    <property type="match status" value="1"/>
</dbReference>
<name>A0AA86JKB7_9BURK</name>
<keyword evidence="12" id="KW-1185">Reference proteome</keyword>
<gene>
    <name evidence="11" type="ORF">RGQ30_15630</name>
</gene>
<feature type="domain" description="PAS" evidence="9">
    <location>
        <begin position="23"/>
        <end position="77"/>
    </location>
</feature>
<dbReference type="PRINTS" id="PR00260">
    <property type="entry name" value="CHEMTRNSDUCR"/>
</dbReference>
<dbReference type="RefSeq" id="WP_298217241.1">
    <property type="nucleotide sequence ID" value="NZ_AP028947.1"/>
</dbReference>
<dbReference type="GO" id="GO:0007165">
    <property type="term" value="P:signal transduction"/>
    <property type="evidence" value="ECO:0007669"/>
    <property type="project" value="UniProtKB-KW"/>
</dbReference>
<evidence type="ECO:0000313" key="11">
    <source>
        <dbReference type="EMBL" id="BET26062.1"/>
    </source>
</evidence>
<dbReference type="PANTHER" id="PTHR32089:SF52">
    <property type="entry name" value="CHEMOTAXIS SIGNAL TRANSDUCTION SYSTEM METHYL ACCEPTING SENSORY TRANSDUCER WITH PAS SENSORY DOMAIN"/>
    <property type="match status" value="1"/>
</dbReference>
<evidence type="ECO:0000256" key="6">
    <source>
        <dbReference type="SAM" id="MobiDB-lite"/>
    </source>
</evidence>
<dbReference type="Pfam" id="PF00015">
    <property type="entry name" value="MCPsignal"/>
    <property type="match status" value="1"/>
</dbReference>
<dbReference type="NCBIfam" id="TIGR00229">
    <property type="entry name" value="sensory_box"/>
    <property type="match status" value="1"/>
</dbReference>
<dbReference type="PANTHER" id="PTHR32089">
    <property type="entry name" value="METHYL-ACCEPTING CHEMOTAXIS PROTEIN MCPB"/>
    <property type="match status" value="1"/>
</dbReference>
<dbReference type="CDD" id="cd00130">
    <property type="entry name" value="PAS"/>
    <property type="match status" value="1"/>
</dbReference>
<dbReference type="InterPro" id="IPR000014">
    <property type="entry name" value="PAS"/>
</dbReference>
<dbReference type="InterPro" id="IPR004090">
    <property type="entry name" value="Chemotax_Me-accpt_rcpt"/>
</dbReference>
<feature type="transmembrane region" description="Helical" evidence="7">
    <location>
        <begin position="168"/>
        <end position="187"/>
    </location>
</feature>
<proteinExistence type="inferred from homology"/>
<dbReference type="Gene3D" id="1.10.287.950">
    <property type="entry name" value="Methyl-accepting chemotaxis protein"/>
    <property type="match status" value="1"/>
</dbReference>
<evidence type="ECO:0000313" key="12">
    <source>
        <dbReference type="Proteomes" id="UP001329151"/>
    </source>
</evidence>
<organism evidence="11 12">
    <name type="scientific">Limnobacter thiooxidans</name>
    <dbReference type="NCBI Taxonomy" id="131080"/>
    <lineage>
        <taxon>Bacteria</taxon>
        <taxon>Pseudomonadati</taxon>
        <taxon>Pseudomonadota</taxon>
        <taxon>Betaproteobacteria</taxon>
        <taxon>Burkholderiales</taxon>
        <taxon>Burkholderiaceae</taxon>
        <taxon>Limnobacter</taxon>
    </lineage>
</organism>
<dbReference type="Pfam" id="PF08447">
    <property type="entry name" value="PAS_3"/>
    <property type="match status" value="1"/>
</dbReference>
<dbReference type="EMBL" id="AP028947">
    <property type="protein sequence ID" value="BET26062.1"/>
    <property type="molecule type" value="Genomic_DNA"/>
</dbReference>
<keyword evidence="7" id="KW-0472">Membrane</keyword>
<dbReference type="InterPro" id="IPR035965">
    <property type="entry name" value="PAS-like_dom_sf"/>
</dbReference>
<evidence type="ECO:0000256" key="2">
    <source>
        <dbReference type="ARBA" id="ARBA00023224"/>
    </source>
</evidence>
<dbReference type="GO" id="GO:0004888">
    <property type="term" value="F:transmembrane signaling receptor activity"/>
    <property type="evidence" value="ECO:0007669"/>
    <property type="project" value="InterPro"/>
</dbReference>
<dbReference type="PROSITE" id="PS50885">
    <property type="entry name" value="HAMP"/>
    <property type="match status" value="1"/>
</dbReference>
<evidence type="ECO:0000259" key="8">
    <source>
        <dbReference type="PROSITE" id="PS50111"/>
    </source>
</evidence>
<dbReference type="InterPro" id="IPR003660">
    <property type="entry name" value="HAMP_dom"/>
</dbReference>
<dbReference type="CDD" id="cd11386">
    <property type="entry name" value="MCP_signal"/>
    <property type="match status" value="1"/>
</dbReference>
<dbReference type="SUPFAM" id="SSF58104">
    <property type="entry name" value="Methyl-accepting chemotaxis protein (MCP) signaling domain"/>
    <property type="match status" value="1"/>
</dbReference>
<sequence length="545" mass="58333">MSNTASTEIKAELKGRNARMSASTNGPERLLDPRVPIVTKTDLKGKITYANPAFVEISGFSLDELIGQPHNVVRHPDMPRDAFKDLWDTGHRNEPWKGLVKNRCKDGGYYWVDAYVTPLTQNGQKIGYMSVRSKPTDAQKSQADSLYRSINAGNATFPFTKPAKGRPFLVDLSVVCFLPAIIALLSMSGISAVVYGSALASFVAAGLGLMWIKGRVEHTNQAMMNALCALSEGNFKHEIPESGTREFNKVHTAFKSMQVNLRAIVADVVSSSSEVKGNAEALSQLAINLMTRTQQQSDGINGVAAALEELSVSVSEISEATGASSSHAKNAMDVVDTGAESMDKSTQATQKVAEVVQDAKQNIEELNRAVVKISTVTRTITEIAEKTNLLALNAAIEAARAGESGRGFAVVADEVRKLAEMTRQSTTEISATVKEVQSGTQKGLDTMSRAVDEVNVGTTLILEAGESLQAIKLASRGVAQSAKDISAMLEQQSQASLEVANSMERMSALTESNVAAIHDLDGAAKKLASTSGDLRNLVKHFEASL</sequence>
<dbReference type="GO" id="GO:0016020">
    <property type="term" value="C:membrane"/>
    <property type="evidence" value="ECO:0007669"/>
    <property type="project" value="UniProtKB-SubCell"/>
</dbReference>
<keyword evidence="5" id="KW-0175">Coiled coil</keyword>
<feature type="coiled-coil region" evidence="5">
    <location>
        <begin position="349"/>
        <end position="376"/>
    </location>
</feature>
<keyword evidence="7" id="KW-1133">Transmembrane helix</keyword>
<feature type="domain" description="Methyl-accepting transducer" evidence="8">
    <location>
        <begin position="271"/>
        <end position="507"/>
    </location>
</feature>
<comment type="similarity">
    <text evidence="3">Belongs to the methyl-accepting chemotaxis (MCP) protein family.</text>
</comment>
<dbReference type="SMART" id="SM00086">
    <property type="entry name" value="PAC"/>
    <property type="match status" value="1"/>
</dbReference>
<evidence type="ECO:0000259" key="10">
    <source>
        <dbReference type="PROSITE" id="PS50885"/>
    </source>
</evidence>
<dbReference type="InterPro" id="IPR001610">
    <property type="entry name" value="PAC"/>
</dbReference>
<dbReference type="InterPro" id="IPR004089">
    <property type="entry name" value="MCPsignal_dom"/>
</dbReference>
<dbReference type="PROSITE" id="PS50111">
    <property type="entry name" value="CHEMOTAXIS_TRANSDUC_2"/>
    <property type="match status" value="1"/>
</dbReference>
<evidence type="ECO:0000256" key="3">
    <source>
        <dbReference type="ARBA" id="ARBA00029447"/>
    </source>
</evidence>
<evidence type="ECO:0000256" key="4">
    <source>
        <dbReference type="PROSITE-ProRule" id="PRU00284"/>
    </source>
</evidence>
<dbReference type="GO" id="GO:0006935">
    <property type="term" value="P:chemotaxis"/>
    <property type="evidence" value="ECO:0007669"/>
    <property type="project" value="InterPro"/>
</dbReference>
<dbReference type="Proteomes" id="UP001329151">
    <property type="component" value="Chromosome"/>
</dbReference>
<evidence type="ECO:0000259" key="9">
    <source>
        <dbReference type="PROSITE" id="PS50112"/>
    </source>
</evidence>
<evidence type="ECO:0000256" key="7">
    <source>
        <dbReference type="SAM" id="Phobius"/>
    </source>
</evidence>
<protein>
    <submittedName>
        <fullName evidence="11">PAS domain-containing methyl-accepting chemotaxis protein</fullName>
    </submittedName>
</protein>
<comment type="subcellular location">
    <subcellularLocation>
        <location evidence="1">Membrane</location>
    </subcellularLocation>
</comment>
<dbReference type="SMART" id="SM00283">
    <property type="entry name" value="MA"/>
    <property type="match status" value="1"/>
</dbReference>
<reference evidence="11 12" key="1">
    <citation type="submission" date="2023-10" db="EMBL/GenBank/DDBJ databases">
        <title>Complete Genome Sequence of Limnobacter thiooxidans CS-K2T, Isolated from freshwater lake sediments in Bavaria, Germany.</title>
        <authorList>
            <person name="Naruki M."/>
            <person name="Watanabe A."/>
            <person name="Warashina T."/>
            <person name="Morita T."/>
            <person name="Arakawa K."/>
        </authorList>
    </citation>
    <scope>NUCLEOTIDE SEQUENCE [LARGE SCALE GENOMIC DNA]</scope>
    <source>
        <strain evidence="11 12">CS-K2</strain>
    </source>
</reference>
<accession>A0AA86JKB7</accession>
<dbReference type="Gene3D" id="3.30.450.20">
    <property type="entry name" value="PAS domain"/>
    <property type="match status" value="1"/>
</dbReference>
<feature type="region of interest" description="Disordered" evidence="6">
    <location>
        <begin position="1"/>
        <end position="31"/>
    </location>
</feature>
<evidence type="ECO:0000256" key="1">
    <source>
        <dbReference type="ARBA" id="ARBA00004370"/>
    </source>
</evidence>